<accession>A0ABR0C3V7</accession>
<proteinExistence type="predicted"/>
<feature type="compositionally biased region" description="Basic and acidic residues" evidence="1">
    <location>
        <begin position="1867"/>
        <end position="1878"/>
    </location>
</feature>
<feature type="region of interest" description="Disordered" evidence="1">
    <location>
        <begin position="1610"/>
        <end position="1710"/>
    </location>
</feature>
<feature type="compositionally biased region" description="Polar residues" evidence="1">
    <location>
        <begin position="1559"/>
        <end position="1569"/>
    </location>
</feature>
<comment type="caution">
    <text evidence="2">The sequence shown here is derived from an EMBL/GenBank/DDBJ whole genome shotgun (WGS) entry which is preliminary data.</text>
</comment>
<feature type="region of interest" description="Disordered" evidence="1">
    <location>
        <begin position="1069"/>
        <end position="1497"/>
    </location>
</feature>
<dbReference type="Proteomes" id="UP001287286">
    <property type="component" value="Unassembled WGS sequence"/>
</dbReference>
<protein>
    <submittedName>
        <fullName evidence="2">Uncharacterized protein</fullName>
    </submittedName>
</protein>
<feature type="compositionally biased region" description="Polar residues" evidence="1">
    <location>
        <begin position="1919"/>
        <end position="1928"/>
    </location>
</feature>
<feature type="region of interest" description="Disordered" evidence="1">
    <location>
        <begin position="894"/>
        <end position="1017"/>
    </location>
</feature>
<feature type="compositionally biased region" description="Basic residues" evidence="1">
    <location>
        <begin position="210"/>
        <end position="223"/>
    </location>
</feature>
<feature type="compositionally biased region" description="Polar residues" evidence="1">
    <location>
        <begin position="1357"/>
        <end position="1376"/>
    </location>
</feature>
<feature type="compositionally biased region" description="Low complexity" evidence="1">
    <location>
        <begin position="1285"/>
        <end position="1295"/>
    </location>
</feature>
<evidence type="ECO:0000313" key="2">
    <source>
        <dbReference type="EMBL" id="KAK4090638.1"/>
    </source>
</evidence>
<feature type="region of interest" description="Disordered" evidence="1">
    <location>
        <begin position="1509"/>
        <end position="1569"/>
    </location>
</feature>
<feature type="region of interest" description="Disordered" evidence="1">
    <location>
        <begin position="1722"/>
        <end position="1928"/>
    </location>
</feature>
<feature type="compositionally biased region" description="Basic and acidic residues" evidence="1">
    <location>
        <begin position="1160"/>
        <end position="1169"/>
    </location>
</feature>
<reference evidence="2 3" key="1">
    <citation type="journal article" date="2024" name="Microbiol. Resour. Announc.">
        <title>Genome annotations for the ascomycete fungi Trichoderma harzianum, Trichoderma aggressivum, and Purpureocillium lilacinum.</title>
        <authorList>
            <person name="Beijen E.P.W."/>
            <person name="Ohm R.A."/>
        </authorList>
    </citation>
    <scope>NUCLEOTIDE SEQUENCE [LARGE SCALE GENOMIC DNA]</scope>
    <source>
        <strain evidence="2 3">CBS 150709</strain>
    </source>
</reference>
<feature type="compositionally biased region" description="Polar residues" evidence="1">
    <location>
        <begin position="1677"/>
        <end position="1699"/>
    </location>
</feature>
<feature type="region of interest" description="Disordered" evidence="1">
    <location>
        <begin position="666"/>
        <end position="686"/>
    </location>
</feature>
<feature type="compositionally biased region" description="Polar residues" evidence="1">
    <location>
        <begin position="1339"/>
        <end position="1349"/>
    </location>
</feature>
<feature type="compositionally biased region" description="Polar residues" evidence="1">
    <location>
        <begin position="1889"/>
        <end position="1904"/>
    </location>
</feature>
<feature type="compositionally biased region" description="Polar residues" evidence="1">
    <location>
        <begin position="1208"/>
        <end position="1220"/>
    </location>
</feature>
<feature type="compositionally biased region" description="Basic and acidic residues" evidence="1">
    <location>
        <begin position="1224"/>
        <end position="1242"/>
    </location>
</feature>
<feature type="compositionally biased region" description="Polar residues" evidence="1">
    <location>
        <begin position="1385"/>
        <end position="1411"/>
    </location>
</feature>
<feature type="compositionally biased region" description="Low complexity" evidence="1">
    <location>
        <begin position="1834"/>
        <end position="1849"/>
    </location>
</feature>
<feature type="compositionally biased region" description="Polar residues" evidence="1">
    <location>
        <begin position="1481"/>
        <end position="1492"/>
    </location>
</feature>
<dbReference type="Gene3D" id="3.40.20.10">
    <property type="entry name" value="Severin"/>
    <property type="match status" value="1"/>
</dbReference>
<organism evidence="2 3">
    <name type="scientific">Purpureocillium lilacinum</name>
    <name type="common">Paecilomyces lilacinus</name>
    <dbReference type="NCBI Taxonomy" id="33203"/>
    <lineage>
        <taxon>Eukaryota</taxon>
        <taxon>Fungi</taxon>
        <taxon>Dikarya</taxon>
        <taxon>Ascomycota</taxon>
        <taxon>Pezizomycotina</taxon>
        <taxon>Sordariomycetes</taxon>
        <taxon>Hypocreomycetidae</taxon>
        <taxon>Hypocreales</taxon>
        <taxon>Ophiocordycipitaceae</taxon>
        <taxon>Purpureocillium</taxon>
    </lineage>
</organism>
<feature type="region of interest" description="Disordered" evidence="1">
    <location>
        <begin position="424"/>
        <end position="447"/>
    </location>
</feature>
<feature type="region of interest" description="Disordered" evidence="1">
    <location>
        <begin position="461"/>
        <end position="517"/>
    </location>
</feature>
<evidence type="ECO:0000313" key="3">
    <source>
        <dbReference type="Proteomes" id="UP001287286"/>
    </source>
</evidence>
<feature type="compositionally biased region" description="Basic and acidic residues" evidence="1">
    <location>
        <begin position="1734"/>
        <end position="1746"/>
    </location>
</feature>
<keyword evidence="3" id="KW-1185">Reference proteome</keyword>
<name>A0ABR0C3V7_PURLI</name>
<evidence type="ECO:0000256" key="1">
    <source>
        <dbReference type="SAM" id="MobiDB-lite"/>
    </source>
</evidence>
<sequence>MRHEQAVRLKVDAAGCLGHKDEVGRSGFCHGGAGDQARVCVYVVVLFMRKGEAAKKPTKAASVRVSLGQQHCTVMDVVIDTEAVLHTTMSRHEGIQTTWHSADQVRSPLESGCRFDLLAGWPQLPLMEMGDVGVRVKFRVSRGRVEGELGLGPSRTCHPALCDGDARAASSEGLMGADTPWISVVYYVHGKILHNNYTTPPGDEAGRRGANLKKKTGAPRRRQWTPAHTYCTDTYVRQFPFASTEKKNKKRCVLGDLKLGPDAKAPGSVSARFWARRRQWEPDAARSVPRSRRLGAGWRRPVAIYGRLRGAHCDVNAKEMFKGNYLTNPSLRKAERGAEEAELSMAYGAGTMRQTMKTTATKARRRRWGGRAMAGASMEVRVCGARRSQVPGRGPWVAPFTGAFVGLGRPDSRARPGLLLAASNPRLGAGRPRGGEGQATAAAAAATAAAGGQAQEYRNLQLGDGRDPWPARRQHPIRPSMDLARGPGSFMSVRPATGARAPPGVVRGRGRARSQRAPNSSILFRLHRRPRLRRRRLSPYYFVLAPRLALLPLLVCVRPSAIRGAASKGPAQPRHTRGQLPLVFSGSPGVSLDPFLLPPFPVSFSPELRRHHFIGHRRLQPSSRGEASWSYQVTTCLCDATGKANTFAPFGSCSRCFLGSVLVPSPPASDNRDKPPRRAPYPPHELDPDVAVKDVWTTTTSLFVIAVFDVEYRRALLHEARDQRPLRCPVAASSITAGVSCLPDGDTRHNVSQWVGRGQGRGSARDGCIRAGRMYTSRDEVELLKRGNGGIVEVRNAIDEYDETSPLYGFLRYRRRNVIIKYLPEDCSRIIQARVAVHFTAVCERFSPYDTAFEISTAAELKDTKLSAACSLHAASCSTSSSTSSLRRRRLVEIAEEEEEEQRAVKRQSMQDRDGDRPQLPAGDSQAVEPVTLNSQLAESPEHRKFSVASTSELPTFVGVDEPPTSPGKSSDAESIRPDNYSTYSSYPYTKPKVKLGPRPSLESGGRPQTAGNFRPVSAIPAGFKLFGKGSRRGKGSRDGITIAAPADDAVSLNLRPSEAPAAEGILQAQDPASARPSTSLGVVPEPVSMSPPTAPKKPTITPEKARLMKAMKLREQKKQMSMQPPAAESISEATAEESTDAAADTVVDQVPEAGQQSETEQRVEDEVKAGNTASAMDTLSSSVLTDQTSDLTQSDSRPASPIVASSEAAQSTKASSISESTDETVRAKDEEAAPDEERNGEDAISEDDDWQEAQSENQVVSAEEAVKNSATASEVDERGPVVTEAISSEAPSEAAESKNSQPLPSERAAEAVDPILGGVSPGGNEQDAPEQKLEVGENLSSVALSDSKLSAGIPSSPKSPQEPLSTNVDTETSNIPHRDATAEPATSTSDNETAPSAHSTTLESKASSQDLPCVDKLAEQPTVVSERPRLSLKESPVITAAQAKVREVDEQDESDADTIPIPVRSNKRRAFIEPIDTDSPHTPSKPSSEANLSDDDELMNELQSATVQEAKHMSVAKTPVSATFPPSPVKRVAPTGAPTAHMIRTASNPVRGKLTVPTGFNQPSTRSVSTGAAYLQHVNQQSSQQGGNLLKKSNLGSSISQRIKALEKLSASSGDAPPVVNSRERPSSTFFAVKKREPSRSPSVMDRANSLRSTAEPLSRSNESSPEGMHVRQERSGSVTSRLSVFESPTTTTANAPSRGSPASIHRGRSEYVSVTARIIRDPNDKAGFGFDPSKDPSEYGHLDLKQSPLLVDHHKAVRGPAQPGTEAPLGERSVNQEPIKTDKPRQSSLGIVKDFIKERRRSVTSNQGDGYGAPTSSNPSRSPTRPPSINQSSSFSPRLSISSRRSSVGGDRDGHTSPTEGSFGDDAKSANGDKKMSRAGRFMRRLSNLSGSRGKNSPTVLSPSVAEDRAAEAATQRPATTGSPSVVSYMGDVNVQFPDNLLWKRRNMCLDSQGFIILSALPAQSGRQAQGTKRYHLSEFRTPYTPDVEVQELPNSVVLDFIEGASIQLACEDRAGQLNVLNILQEAHATRSGTYGL</sequence>
<feature type="compositionally biased region" description="Polar residues" evidence="1">
    <location>
        <begin position="1172"/>
        <end position="1198"/>
    </location>
</feature>
<dbReference type="EMBL" id="JAWRVI010000014">
    <property type="protein sequence ID" value="KAK4090638.1"/>
    <property type="molecule type" value="Genomic_DNA"/>
</dbReference>
<gene>
    <name evidence="2" type="ORF">Purlil1_4774</name>
</gene>
<feature type="compositionally biased region" description="Low complexity" evidence="1">
    <location>
        <begin position="981"/>
        <end position="991"/>
    </location>
</feature>
<feature type="compositionally biased region" description="Low complexity" evidence="1">
    <location>
        <begin position="438"/>
        <end position="447"/>
    </location>
</feature>
<dbReference type="SUPFAM" id="SSF55753">
    <property type="entry name" value="Actin depolymerizing proteins"/>
    <property type="match status" value="1"/>
</dbReference>
<feature type="compositionally biased region" description="Low complexity" evidence="1">
    <location>
        <begin position="1816"/>
        <end position="1825"/>
    </location>
</feature>
<dbReference type="InterPro" id="IPR029006">
    <property type="entry name" value="ADF-H/Gelsolin-like_dom_sf"/>
</dbReference>
<feature type="region of interest" description="Disordered" evidence="1">
    <location>
        <begin position="199"/>
        <end position="223"/>
    </location>
</feature>